<reference evidence="8" key="1">
    <citation type="submission" date="2020-03" db="EMBL/GenBank/DDBJ databases">
        <title>Studies in the Genomics of Life Span.</title>
        <authorList>
            <person name="Glass D."/>
        </authorList>
    </citation>
    <scope>NUCLEOTIDE SEQUENCE</scope>
    <source>
        <strain evidence="8">SUZIE</strain>
        <tissue evidence="8">Muscle</tissue>
    </source>
</reference>
<dbReference type="SUPFAM" id="SSF50494">
    <property type="entry name" value="Trypsin-like serine proteases"/>
    <property type="match status" value="1"/>
</dbReference>
<keyword evidence="1 5" id="KW-0645">Protease</keyword>
<feature type="compositionally biased region" description="Basic residues" evidence="6">
    <location>
        <begin position="186"/>
        <end position="196"/>
    </location>
</feature>
<dbReference type="PANTHER" id="PTHR34755:SF3">
    <property type="entry name" value="SERINE_ARGININE REPETITIVE MATRIX PROTEIN 2"/>
    <property type="match status" value="1"/>
</dbReference>
<feature type="compositionally biased region" description="Basic residues" evidence="6">
    <location>
        <begin position="206"/>
        <end position="248"/>
    </location>
</feature>
<protein>
    <submittedName>
        <fullName evidence="8">Serine/arginine repetitive matrix protein 2</fullName>
    </submittedName>
</protein>
<dbReference type="InterPro" id="IPR001314">
    <property type="entry name" value="Peptidase_S1A"/>
</dbReference>
<comment type="caution">
    <text evidence="8">The sequence shown here is derived from an EMBL/GenBank/DDBJ whole genome shotgun (WGS) entry which is preliminary data.</text>
</comment>
<evidence type="ECO:0000256" key="3">
    <source>
        <dbReference type="ARBA" id="ARBA00022801"/>
    </source>
</evidence>
<dbReference type="GO" id="GO:0004252">
    <property type="term" value="F:serine-type endopeptidase activity"/>
    <property type="evidence" value="ECO:0007669"/>
    <property type="project" value="InterPro"/>
</dbReference>
<dbReference type="Proteomes" id="UP001166674">
    <property type="component" value="Unassembled WGS sequence"/>
</dbReference>
<evidence type="ECO:0000256" key="2">
    <source>
        <dbReference type="ARBA" id="ARBA00022729"/>
    </source>
</evidence>
<dbReference type="InterPro" id="IPR001254">
    <property type="entry name" value="Trypsin_dom"/>
</dbReference>
<dbReference type="PROSITE" id="PS50240">
    <property type="entry name" value="TRYPSIN_DOM"/>
    <property type="match status" value="1"/>
</dbReference>
<feature type="compositionally biased region" description="Low complexity" evidence="6">
    <location>
        <begin position="262"/>
        <end position="273"/>
    </location>
</feature>
<gene>
    <name evidence="8" type="ORF">SUZIE_153575</name>
</gene>
<evidence type="ECO:0000313" key="8">
    <source>
        <dbReference type="EMBL" id="MBZ3879566.1"/>
    </source>
</evidence>
<dbReference type="GO" id="GO:0003729">
    <property type="term" value="F:mRNA binding"/>
    <property type="evidence" value="ECO:0007669"/>
    <property type="project" value="TreeGrafter"/>
</dbReference>
<dbReference type="InterPro" id="IPR047490">
    <property type="entry name" value="SRRM2_cwf21"/>
</dbReference>
<feature type="region of interest" description="Disordered" evidence="6">
    <location>
        <begin position="141"/>
        <end position="298"/>
    </location>
</feature>
<dbReference type="EMBL" id="JAATJV010367800">
    <property type="protein sequence ID" value="MBZ3879566.1"/>
    <property type="molecule type" value="Genomic_DNA"/>
</dbReference>
<organism evidence="8 9">
    <name type="scientific">Sciurus carolinensis</name>
    <name type="common">Eastern gray squirrel</name>
    <dbReference type="NCBI Taxonomy" id="30640"/>
    <lineage>
        <taxon>Eukaryota</taxon>
        <taxon>Metazoa</taxon>
        <taxon>Chordata</taxon>
        <taxon>Craniata</taxon>
        <taxon>Vertebrata</taxon>
        <taxon>Euteleostomi</taxon>
        <taxon>Mammalia</taxon>
        <taxon>Eutheria</taxon>
        <taxon>Euarchontoglires</taxon>
        <taxon>Glires</taxon>
        <taxon>Rodentia</taxon>
        <taxon>Sciuromorpha</taxon>
        <taxon>Sciuridae</taxon>
        <taxon>Sciurinae</taxon>
        <taxon>Sciurini</taxon>
        <taxon>Sciurus</taxon>
    </lineage>
</organism>
<dbReference type="Pfam" id="PF08312">
    <property type="entry name" value="cwf21"/>
    <property type="match status" value="1"/>
</dbReference>
<sequence>MYNGIGLPTPRGSGTNGYVQRNLSLVRGRRGERPDYKGEEELRRLEAALVKRPNPDILDHERKRRVELRCLELEEMMEEQGYEEQQIQEKVATFRLMLLEKDVNPGGKEETPGQRPAVTETHQLAELNEKKNERLRAAFGISDSYVDGSSFDPQRRAREAKQPAPEPPKPYSLVRESSSSRSPTPKQKKKKKKKDRGRSESSSPRRERKKSSKKKKHRSESESKKRKHRSPTPKSKRKSKDKKRKRSRSTTPAPKSRRAHRSTSADSASSSDTSRSRGRRQDVERQKQRGRQVAEEAMGERPCWLPLLLLLALLRCMGLEAQGEFRGRCGQDGAMWDPGAVQVQGRSPSRPHSESQEENPESGPCGRRAVRPLIVGGVEASRGRWPWQALVRVPSGEKCGGSLLSRRWVLSAAHCFRRTPRASKWVVQLGELTLHSSFWNLRAYRNRYRVKDIIVNPRAEGKLHDIALLRLASSVTYSKYVQPICVLSSTFMFLHRSDCWVTGWGAIHENMVPLPPPYRLREAQVTILNNSRCRDLFKLPFQRSFISFDMICAGAENGSADSCHGDSGGPLVCDLEGLWYQIGIVSWGVGCGRPTRPGVYTNVSWHFGWLWTLMSHSAHRLDASLLPLFLSTLWALQFLELAESSWPM</sequence>
<dbReference type="PANTHER" id="PTHR34755">
    <property type="entry name" value="SERINE/ARGININE REPETITIVE MATRIX PROTEIN 3-RELATED"/>
    <property type="match status" value="1"/>
</dbReference>
<dbReference type="SMART" id="SM00020">
    <property type="entry name" value="Tryp_SPc"/>
    <property type="match status" value="1"/>
</dbReference>
<dbReference type="GO" id="GO:0005634">
    <property type="term" value="C:nucleus"/>
    <property type="evidence" value="ECO:0007669"/>
    <property type="project" value="UniProtKB-ARBA"/>
</dbReference>
<dbReference type="PROSITE" id="PS00135">
    <property type="entry name" value="TRYPSIN_SER"/>
    <property type="match status" value="1"/>
</dbReference>
<evidence type="ECO:0000313" key="9">
    <source>
        <dbReference type="Proteomes" id="UP001166674"/>
    </source>
</evidence>
<dbReference type="InterPro" id="IPR043504">
    <property type="entry name" value="Peptidase_S1_PA_chymotrypsin"/>
</dbReference>
<name>A0AA41MWT9_SCICA</name>
<dbReference type="SMART" id="SM01115">
    <property type="entry name" value="cwf21"/>
    <property type="match status" value="1"/>
</dbReference>
<evidence type="ECO:0000256" key="6">
    <source>
        <dbReference type="SAM" id="MobiDB-lite"/>
    </source>
</evidence>
<dbReference type="InterPro" id="IPR009003">
    <property type="entry name" value="Peptidase_S1_PA"/>
</dbReference>
<dbReference type="CDD" id="cd00190">
    <property type="entry name" value="Tryp_SPc"/>
    <property type="match status" value="1"/>
</dbReference>
<keyword evidence="4" id="KW-1015">Disulfide bond</keyword>
<feature type="domain" description="Peptidase S1" evidence="7">
    <location>
        <begin position="374"/>
        <end position="615"/>
    </location>
</feature>
<keyword evidence="3 5" id="KW-0378">Hydrolase</keyword>
<dbReference type="InterPro" id="IPR018114">
    <property type="entry name" value="TRYPSIN_HIS"/>
</dbReference>
<keyword evidence="5" id="KW-0720">Serine protease</keyword>
<evidence type="ECO:0000256" key="4">
    <source>
        <dbReference type="ARBA" id="ARBA00023157"/>
    </source>
</evidence>
<feature type="region of interest" description="Disordered" evidence="6">
    <location>
        <begin position="336"/>
        <end position="368"/>
    </location>
</feature>
<keyword evidence="2" id="KW-0732">Signal</keyword>
<evidence type="ECO:0000256" key="1">
    <source>
        <dbReference type="ARBA" id="ARBA00022670"/>
    </source>
</evidence>
<proteinExistence type="predicted"/>
<dbReference type="InterPro" id="IPR013170">
    <property type="entry name" value="mRNA_splic_Cwf21_dom"/>
</dbReference>
<feature type="compositionally biased region" description="Low complexity" evidence="6">
    <location>
        <begin position="175"/>
        <end position="185"/>
    </location>
</feature>
<dbReference type="PRINTS" id="PR00722">
    <property type="entry name" value="CHYMOTRYPSIN"/>
</dbReference>
<evidence type="ECO:0000256" key="5">
    <source>
        <dbReference type="RuleBase" id="RU363034"/>
    </source>
</evidence>
<dbReference type="FunFam" id="2.40.10.10:FF:000024">
    <property type="entry name" value="Serine protease 53"/>
    <property type="match status" value="1"/>
</dbReference>
<accession>A0AA41MWT9</accession>
<dbReference type="CDD" id="cd21375">
    <property type="entry name" value="cwf21_SRRM2"/>
    <property type="match status" value="1"/>
</dbReference>
<dbReference type="Gene3D" id="2.40.10.10">
    <property type="entry name" value="Trypsin-like serine proteases"/>
    <property type="match status" value="1"/>
</dbReference>
<dbReference type="GO" id="GO:0006508">
    <property type="term" value="P:proteolysis"/>
    <property type="evidence" value="ECO:0007669"/>
    <property type="project" value="UniProtKB-KW"/>
</dbReference>
<dbReference type="Pfam" id="PF00089">
    <property type="entry name" value="Trypsin"/>
    <property type="match status" value="1"/>
</dbReference>
<dbReference type="AlphaFoldDB" id="A0AA41MWT9"/>
<keyword evidence="9" id="KW-1185">Reference proteome</keyword>
<dbReference type="InterPro" id="IPR033116">
    <property type="entry name" value="TRYPSIN_SER"/>
</dbReference>
<evidence type="ECO:0000259" key="7">
    <source>
        <dbReference type="PROSITE" id="PS50240"/>
    </source>
</evidence>
<dbReference type="InterPro" id="IPR052109">
    <property type="entry name" value="SRRM_Domain-Containing"/>
</dbReference>
<dbReference type="PROSITE" id="PS00134">
    <property type="entry name" value="TRYPSIN_HIS"/>
    <property type="match status" value="1"/>
</dbReference>